<dbReference type="OrthoDB" id="2668416at2759"/>
<keyword evidence="9" id="KW-1185">Reference proteome</keyword>
<accession>A0A7E5VTN0</accession>
<dbReference type="PANTHER" id="PTHR22930:SF85">
    <property type="entry name" value="GH03217P-RELATED"/>
    <property type="match status" value="1"/>
</dbReference>
<sequence>MNNFQKEFMMSMFLDNDNVCTINRLVVAVANIVNENNENINTFYKSLPKEFHQTSQTGDNRCSLTPITRRIKGFYENTVRNYTDEDYIVKFKMRKSTVQALIKFLKNYVKPGIISLDKKVHVFLWLLVSDCSYNDVGNLFGMHKSSVSYIFHEIATHLKEQRYNFVTWPSVEEQHITRIKVNSRFKFPNCVGFIDACRFKVGSKRNKKDKPDIVLLQAVCDESLMFIDIHVSEVGKTKKNRVFKESPLAQELKNFVEFENHILGDSDYKLRKNLITPFTSEELLTSEEMKFNEIHWKTRSYIGHAFEIMKERFRKLNHIDIVKPESVQLIIYSACILHNFILMHEGCSEVKEEAVTCEDPVTINTSIVQNAIEKRQFLCNYINYIDKEDP</sequence>
<evidence type="ECO:0000259" key="8">
    <source>
        <dbReference type="Pfam" id="PF13359"/>
    </source>
</evidence>
<feature type="domain" description="DDE Tnp4" evidence="8">
    <location>
        <begin position="214"/>
        <end position="339"/>
    </location>
</feature>
<keyword evidence="4" id="KW-0540">Nuclease</keyword>
<dbReference type="InterPro" id="IPR027806">
    <property type="entry name" value="HARBI1_dom"/>
</dbReference>
<dbReference type="RefSeq" id="XP_026731705.1">
    <property type="nucleotide sequence ID" value="XM_026875904.1"/>
</dbReference>
<dbReference type="KEGG" id="tnl:113496627"/>
<evidence type="ECO:0000256" key="1">
    <source>
        <dbReference type="ARBA" id="ARBA00001968"/>
    </source>
</evidence>
<reference evidence="10" key="1">
    <citation type="submission" date="2025-08" db="UniProtKB">
        <authorList>
            <consortium name="RefSeq"/>
        </authorList>
    </citation>
    <scope>IDENTIFICATION</scope>
</reference>
<organism evidence="9 10">
    <name type="scientific">Trichoplusia ni</name>
    <name type="common">Cabbage looper</name>
    <dbReference type="NCBI Taxonomy" id="7111"/>
    <lineage>
        <taxon>Eukaryota</taxon>
        <taxon>Metazoa</taxon>
        <taxon>Ecdysozoa</taxon>
        <taxon>Arthropoda</taxon>
        <taxon>Hexapoda</taxon>
        <taxon>Insecta</taxon>
        <taxon>Pterygota</taxon>
        <taxon>Neoptera</taxon>
        <taxon>Endopterygota</taxon>
        <taxon>Lepidoptera</taxon>
        <taxon>Glossata</taxon>
        <taxon>Ditrysia</taxon>
        <taxon>Noctuoidea</taxon>
        <taxon>Noctuidae</taxon>
        <taxon>Plusiinae</taxon>
        <taxon>Trichoplusia</taxon>
    </lineage>
</organism>
<evidence type="ECO:0000256" key="6">
    <source>
        <dbReference type="ARBA" id="ARBA00022801"/>
    </source>
</evidence>
<evidence type="ECO:0000256" key="3">
    <source>
        <dbReference type="ARBA" id="ARBA00006958"/>
    </source>
</evidence>
<dbReference type="GeneID" id="113496627"/>
<keyword evidence="6" id="KW-0378">Hydrolase</keyword>
<evidence type="ECO:0000256" key="5">
    <source>
        <dbReference type="ARBA" id="ARBA00022723"/>
    </source>
</evidence>
<dbReference type="GO" id="GO:0005634">
    <property type="term" value="C:nucleus"/>
    <property type="evidence" value="ECO:0007669"/>
    <property type="project" value="UniProtKB-SubCell"/>
</dbReference>
<comment type="similarity">
    <text evidence="3">Belongs to the HARBI1 family.</text>
</comment>
<name>A0A7E5VTN0_TRINI</name>
<dbReference type="PANTHER" id="PTHR22930">
    <property type="match status" value="1"/>
</dbReference>
<comment type="subcellular location">
    <subcellularLocation>
        <location evidence="2">Nucleus</location>
    </subcellularLocation>
</comment>
<dbReference type="AlphaFoldDB" id="A0A7E5VTN0"/>
<comment type="cofactor">
    <cofactor evidence="1">
        <name>a divalent metal cation</name>
        <dbReference type="ChEBI" id="CHEBI:60240"/>
    </cofactor>
</comment>
<evidence type="ECO:0000256" key="7">
    <source>
        <dbReference type="ARBA" id="ARBA00023242"/>
    </source>
</evidence>
<dbReference type="InParanoid" id="A0A7E5VTN0"/>
<protein>
    <submittedName>
        <fullName evidence="10">Protein ALP1-like</fullName>
    </submittedName>
</protein>
<dbReference type="InterPro" id="IPR045249">
    <property type="entry name" value="HARBI1-like"/>
</dbReference>
<dbReference type="GO" id="GO:0046872">
    <property type="term" value="F:metal ion binding"/>
    <property type="evidence" value="ECO:0007669"/>
    <property type="project" value="UniProtKB-KW"/>
</dbReference>
<keyword evidence="5" id="KW-0479">Metal-binding</keyword>
<evidence type="ECO:0000256" key="4">
    <source>
        <dbReference type="ARBA" id="ARBA00022722"/>
    </source>
</evidence>
<evidence type="ECO:0000313" key="9">
    <source>
        <dbReference type="Proteomes" id="UP000322000"/>
    </source>
</evidence>
<evidence type="ECO:0000313" key="10">
    <source>
        <dbReference type="RefSeq" id="XP_026731705.1"/>
    </source>
</evidence>
<dbReference type="GO" id="GO:0016787">
    <property type="term" value="F:hydrolase activity"/>
    <property type="evidence" value="ECO:0007669"/>
    <property type="project" value="UniProtKB-KW"/>
</dbReference>
<keyword evidence="7" id="KW-0539">Nucleus</keyword>
<evidence type="ECO:0000256" key="2">
    <source>
        <dbReference type="ARBA" id="ARBA00004123"/>
    </source>
</evidence>
<gene>
    <name evidence="10" type="primary">LOC113496627</name>
</gene>
<dbReference type="Pfam" id="PF13359">
    <property type="entry name" value="DDE_Tnp_4"/>
    <property type="match status" value="1"/>
</dbReference>
<dbReference type="GO" id="GO:0004518">
    <property type="term" value="F:nuclease activity"/>
    <property type="evidence" value="ECO:0007669"/>
    <property type="project" value="UniProtKB-KW"/>
</dbReference>
<proteinExistence type="inferred from homology"/>
<dbReference type="Proteomes" id="UP000322000">
    <property type="component" value="Chromosome 8"/>
</dbReference>